<name>A0A0D3JGP7_EMIH1</name>
<dbReference type="GO" id="GO:0032456">
    <property type="term" value="P:endocytic recycling"/>
    <property type="evidence" value="ECO:0007669"/>
    <property type="project" value="InterPro"/>
</dbReference>
<dbReference type="eggNOG" id="KOG2939">
    <property type="taxonomic scope" value="Eukaryota"/>
</dbReference>
<proteinExistence type="predicted"/>
<reference evidence="4" key="1">
    <citation type="journal article" date="2013" name="Nature">
        <title>Pan genome of the phytoplankton Emiliania underpins its global distribution.</title>
        <authorList>
            <person name="Read B.A."/>
            <person name="Kegel J."/>
            <person name="Klute M.J."/>
            <person name="Kuo A."/>
            <person name="Lefebvre S.C."/>
            <person name="Maumus F."/>
            <person name="Mayer C."/>
            <person name="Miller J."/>
            <person name="Monier A."/>
            <person name="Salamov A."/>
            <person name="Young J."/>
            <person name="Aguilar M."/>
            <person name="Claverie J.M."/>
            <person name="Frickenhaus S."/>
            <person name="Gonzalez K."/>
            <person name="Herman E.K."/>
            <person name="Lin Y.C."/>
            <person name="Napier J."/>
            <person name="Ogata H."/>
            <person name="Sarno A.F."/>
            <person name="Shmutz J."/>
            <person name="Schroeder D."/>
            <person name="de Vargas C."/>
            <person name="Verret F."/>
            <person name="von Dassow P."/>
            <person name="Valentin K."/>
            <person name="Van de Peer Y."/>
            <person name="Wheeler G."/>
            <person name="Dacks J.B."/>
            <person name="Delwiche C.F."/>
            <person name="Dyhrman S.T."/>
            <person name="Glockner G."/>
            <person name="John U."/>
            <person name="Richards T."/>
            <person name="Worden A.Z."/>
            <person name="Zhang X."/>
            <person name="Grigoriev I.V."/>
            <person name="Allen A.E."/>
            <person name="Bidle K."/>
            <person name="Borodovsky M."/>
            <person name="Bowler C."/>
            <person name="Brownlee C."/>
            <person name="Cock J.M."/>
            <person name="Elias M."/>
            <person name="Gladyshev V.N."/>
            <person name="Groth M."/>
            <person name="Guda C."/>
            <person name="Hadaegh A."/>
            <person name="Iglesias-Rodriguez M.D."/>
            <person name="Jenkins J."/>
            <person name="Jones B.M."/>
            <person name="Lawson T."/>
            <person name="Leese F."/>
            <person name="Lindquist E."/>
            <person name="Lobanov A."/>
            <person name="Lomsadze A."/>
            <person name="Malik S.B."/>
            <person name="Marsh M.E."/>
            <person name="Mackinder L."/>
            <person name="Mock T."/>
            <person name="Mueller-Roeber B."/>
            <person name="Pagarete A."/>
            <person name="Parker M."/>
            <person name="Probert I."/>
            <person name="Quesneville H."/>
            <person name="Raines C."/>
            <person name="Rensing S.A."/>
            <person name="Riano-Pachon D.M."/>
            <person name="Richier S."/>
            <person name="Rokitta S."/>
            <person name="Shiraiwa Y."/>
            <person name="Soanes D.M."/>
            <person name="van der Giezen M."/>
            <person name="Wahlund T.M."/>
            <person name="Williams B."/>
            <person name="Wilson W."/>
            <person name="Wolfe G."/>
            <person name="Wurch L.L."/>
        </authorList>
    </citation>
    <scope>NUCLEOTIDE SEQUENCE</scope>
</reference>
<dbReference type="InterPro" id="IPR019514">
    <property type="entry name" value="Syndetin_C"/>
</dbReference>
<feature type="region of interest" description="Disordered" evidence="1">
    <location>
        <begin position="1"/>
        <end position="42"/>
    </location>
</feature>
<keyword evidence="4" id="KW-1185">Reference proteome</keyword>
<dbReference type="Pfam" id="PF10474">
    <property type="entry name" value="Syndetin_C"/>
    <property type="match status" value="1"/>
</dbReference>
<reference evidence="3" key="2">
    <citation type="submission" date="2024-10" db="UniProtKB">
        <authorList>
            <consortium name="EnsemblProtists"/>
        </authorList>
    </citation>
    <scope>IDENTIFICATION</scope>
</reference>
<feature type="domain" description="Syndetin C-terminal" evidence="2">
    <location>
        <begin position="42"/>
        <end position="153"/>
    </location>
</feature>
<dbReference type="PaxDb" id="2903-EOD22682"/>
<dbReference type="GO" id="GO:1990745">
    <property type="term" value="C:EARP complex"/>
    <property type="evidence" value="ECO:0007669"/>
    <property type="project" value="InterPro"/>
</dbReference>
<dbReference type="KEGG" id="ehx:EMIHUDRAFT_194960"/>
<dbReference type="GeneID" id="17268254"/>
<accession>A0A0D3JGP7</accession>
<dbReference type="AlphaFoldDB" id="A0A0D3JGP7"/>
<dbReference type="InterPro" id="IPR040047">
    <property type="entry name" value="VPS50"/>
</dbReference>
<evidence type="ECO:0000256" key="1">
    <source>
        <dbReference type="SAM" id="MobiDB-lite"/>
    </source>
</evidence>
<dbReference type="HOGENOM" id="CLU_1698787_0_0_1"/>
<dbReference type="GO" id="GO:0000149">
    <property type="term" value="F:SNARE binding"/>
    <property type="evidence" value="ECO:0007669"/>
    <property type="project" value="TreeGrafter"/>
</dbReference>
<dbReference type="STRING" id="2903.R1CJB3"/>
<protein>
    <recommendedName>
        <fullName evidence="2">Syndetin C-terminal domain-containing protein</fullName>
    </recommendedName>
</protein>
<dbReference type="PANTHER" id="PTHR13258:SF0">
    <property type="entry name" value="SYNDETIN"/>
    <property type="match status" value="1"/>
</dbReference>
<dbReference type="GO" id="GO:0005829">
    <property type="term" value="C:cytosol"/>
    <property type="evidence" value="ECO:0007669"/>
    <property type="project" value="GOC"/>
</dbReference>
<dbReference type="RefSeq" id="XP_005775111.1">
    <property type="nucleotide sequence ID" value="XM_005775054.1"/>
</dbReference>
<evidence type="ECO:0000313" key="3">
    <source>
        <dbReference type="EnsemblProtists" id="EOD22682"/>
    </source>
</evidence>
<sequence length="155" mass="16679">MRGPAASPRAQSRLPGRPKARVTAAVRGDPTQRAAPECRARRTHSPYVDQLVQHVQQLAGSLSQLGVPVAATLVGEAIGAICEHLVDGYAGVKKASDEGRAQMSLDVKTLQAALRKLLPEMAPSMAHVEDYLRALYLPPQELLAWARAHPQYSDG</sequence>
<evidence type="ECO:0000259" key="2">
    <source>
        <dbReference type="Pfam" id="PF10474"/>
    </source>
</evidence>
<dbReference type="GO" id="GO:0042147">
    <property type="term" value="P:retrograde transport, endosome to Golgi"/>
    <property type="evidence" value="ECO:0007669"/>
    <property type="project" value="InterPro"/>
</dbReference>
<dbReference type="EnsemblProtists" id="EOD22682">
    <property type="protein sequence ID" value="EOD22682"/>
    <property type="gene ID" value="EMIHUDRAFT_194960"/>
</dbReference>
<dbReference type="Proteomes" id="UP000013827">
    <property type="component" value="Unassembled WGS sequence"/>
</dbReference>
<dbReference type="PANTHER" id="PTHR13258">
    <property type="entry name" value="SYNDETIN"/>
    <property type="match status" value="1"/>
</dbReference>
<evidence type="ECO:0000313" key="4">
    <source>
        <dbReference type="Proteomes" id="UP000013827"/>
    </source>
</evidence>
<organism evidence="3 4">
    <name type="scientific">Emiliania huxleyi (strain CCMP1516)</name>
    <dbReference type="NCBI Taxonomy" id="280463"/>
    <lineage>
        <taxon>Eukaryota</taxon>
        <taxon>Haptista</taxon>
        <taxon>Haptophyta</taxon>
        <taxon>Prymnesiophyceae</taxon>
        <taxon>Isochrysidales</taxon>
        <taxon>Noelaerhabdaceae</taxon>
        <taxon>Emiliania</taxon>
    </lineage>
</organism>